<dbReference type="RefSeq" id="WP_379765218.1">
    <property type="nucleotide sequence ID" value="NZ_JBHSMZ010000001.1"/>
</dbReference>
<reference evidence="7" key="1">
    <citation type="journal article" date="2019" name="Int. J. Syst. Evol. Microbiol.">
        <title>The Global Catalogue of Microorganisms (GCM) 10K type strain sequencing project: providing services to taxonomists for standard genome sequencing and annotation.</title>
        <authorList>
            <consortium name="The Broad Institute Genomics Platform"/>
            <consortium name="The Broad Institute Genome Sequencing Center for Infectious Disease"/>
            <person name="Wu L."/>
            <person name="Ma J."/>
        </authorList>
    </citation>
    <scope>NUCLEOTIDE SEQUENCE [LARGE SCALE GENOMIC DNA]</scope>
    <source>
        <strain evidence="7">CGMCC 4.5798</strain>
    </source>
</reference>
<dbReference type="Gene3D" id="1.10.10.60">
    <property type="entry name" value="Homeodomain-like"/>
    <property type="match status" value="1"/>
</dbReference>
<dbReference type="PROSITE" id="PS50977">
    <property type="entry name" value="HTH_TETR_2"/>
    <property type="match status" value="1"/>
</dbReference>
<accession>A0ABW0RQ34</accession>
<dbReference type="Pfam" id="PF00440">
    <property type="entry name" value="TetR_N"/>
    <property type="match status" value="1"/>
</dbReference>
<dbReference type="Proteomes" id="UP001596086">
    <property type="component" value="Unassembled WGS sequence"/>
</dbReference>
<keyword evidence="3" id="KW-0804">Transcription</keyword>
<gene>
    <name evidence="6" type="ORF">ACFPO9_00125</name>
</gene>
<dbReference type="PRINTS" id="PR00455">
    <property type="entry name" value="HTHTETR"/>
</dbReference>
<proteinExistence type="predicted"/>
<dbReference type="InterPro" id="IPR009057">
    <property type="entry name" value="Homeodomain-like_sf"/>
</dbReference>
<dbReference type="PANTHER" id="PTHR47506">
    <property type="entry name" value="TRANSCRIPTIONAL REGULATORY PROTEIN"/>
    <property type="match status" value="1"/>
</dbReference>
<sequence>MRISKEKAAENRVALVRAASKLIRERGIDGVGVAEISKAAGLTHGALYAHFRSKEALALAALSHGLEQSCAGLDEASADGLAGLSRFLDDFLSPAGRDDYAANCPVAASASEIGRQDSALSARFGEGILSMAAAFERGMGPGGDTRARALTVVAALVGAQAVARGAAKGDPALSEEVLRSARRLITSLITS</sequence>
<name>A0ABW0RQ34_9BURK</name>
<evidence type="ECO:0000256" key="2">
    <source>
        <dbReference type="ARBA" id="ARBA00023125"/>
    </source>
</evidence>
<feature type="DNA-binding region" description="H-T-H motif" evidence="4">
    <location>
        <begin position="32"/>
        <end position="51"/>
    </location>
</feature>
<organism evidence="6 7">
    <name type="scientific">Massilia aerilata</name>
    <dbReference type="NCBI Taxonomy" id="453817"/>
    <lineage>
        <taxon>Bacteria</taxon>
        <taxon>Pseudomonadati</taxon>
        <taxon>Pseudomonadota</taxon>
        <taxon>Betaproteobacteria</taxon>
        <taxon>Burkholderiales</taxon>
        <taxon>Oxalobacteraceae</taxon>
        <taxon>Telluria group</taxon>
        <taxon>Massilia</taxon>
    </lineage>
</organism>
<dbReference type="InterPro" id="IPR001647">
    <property type="entry name" value="HTH_TetR"/>
</dbReference>
<evidence type="ECO:0000313" key="7">
    <source>
        <dbReference type="Proteomes" id="UP001596086"/>
    </source>
</evidence>
<dbReference type="InterPro" id="IPR036271">
    <property type="entry name" value="Tet_transcr_reg_TetR-rel_C_sf"/>
</dbReference>
<comment type="caution">
    <text evidence="6">The sequence shown here is derived from an EMBL/GenBank/DDBJ whole genome shotgun (WGS) entry which is preliminary data.</text>
</comment>
<evidence type="ECO:0000259" key="5">
    <source>
        <dbReference type="PROSITE" id="PS50977"/>
    </source>
</evidence>
<evidence type="ECO:0000256" key="4">
    <source>
        <dbReference type="PROSITE-ProRule" id="PRU00335"/>
    </source>
</evidence>
<dbReference type="PANTHER" id="PTHR47506:SF7">
    <property type="entry name" value="TRANSCRIPTIONAL REGULATORY PROTEIN"/>
    <property type="match status" value="1"/>
</dbReference>
<dbReference type="Gene3D" id="1.10.357.10">
    <property type="entry name" value="Tetracycline Repressor, domain 2"/>
    <property type="match status" value="1"/>
</dbReference>
<evidence type="ECO:0000313" key="6">
    <source>
        <dbReference type="EMBL" id="MFC5546916.1"/>
    </source>
</evidence>
<keyword evidence="2 4" id="KW-0238">DNA-binding</keyword>
<dbReference type="SUPFAM" id="SSF48498">
    <property type="entry name" value="Tetracyclin repressor-like, C-terminal domain"/>
    <property type="match status" value="1"/>
</dbReference>
<protein>
    <submittedName>
        <fullName evidence="6">TetR/AcrR family transcriptional regulator</fullName>
    </submittedName>
</protein>
<evidence type="ECO:0000256" key="3">
    <source>
        <dbReference type="ARBA" id="ARBA00023163"/>
    </source>
</evidence>
<dbReference type="SUPFAM" id="SSF46689">
    <property type="entry name" value="Homeodomain-like"/>
    <property type="match status" value="1"/>
</dbReference>
<keyword evidence="7" id="KW-1185">Reference proteome</keyword>
<dbReference type="EMBL" id="JBHSMZ010000001">
    <property type="protein sequence ID" value="MFC5546916.1"/>
    <property type="molecule type" value="Genomic_DNA"/>
</dbReference>
<feature type="domain" description="HTH tetR-type" evidence="5">
    <location>
        <begin position="9"/>
        <end position="69"/>
    </location>
</feature>
<evidence type="ECO:0000256" key="1">
    <source>
        <dbReference type="ARBA" id="ARBA00023015"/>
    </source>
</evidence>
<keyword evidence="1" id="KW-0805">Transcription regulation</keyword>